<evidence type="ECO:0000256" key="1">
    <source>
        <dbReference type="SAM" id="Coils"/>
    </source>
</evidence>
<proteinExistence type="predicted"/>
<feature type="coiled-coil region" evidence="1">
    <location>
        <begin position="35"/>
        <end position="66"/>
    </location>
</feature>
<dbReference type="EMBL" id="BJTG01000009">
    <property type="protein sequence ID" value="GEJ58818.1"/>
    <property type="molecule type" value="Genomic_DNA"/>
</dbReference>
<dbReference type="RefSeq" id="WP_176067571.1">
    <property type="nucleotide sequence ID" value="NZ_BJTG01000009.1"/>
</dbReference>
<keyword evidence="3" id="KW-1185">Reference proteome</keyword>
<dbReference type="AlphaFoldDB" id="A0A7I9VRE8"/>
<protein>
    <submittedName>
        <fullName evidence="2">Uncharacterized protein</fullName>
    </submittedName>
</protein>
<dbReference type="Proteomes" id="UP000503640">
    <property type="component" value="Unassembled WGS sequence"/>
</dbReference>
<sequence>MPGGGWQLIRLPARLRAALERHLFGLTADEIRYTFEDVRQELRATRAELRDELAAIRRDLDRLAGKADPISAARSEGDETVGTS</sequence>
<comment type="caution">
    <text evidence="2">The sequence shown here is derived from an EMBL/GenBank/DDBJ whole genome shotgun (WGS) entry which is preliminary data.</text>
</comment>
<evidence type="ECO:0000313" key="2">
    <source>
        <dbReference type="EMBL" id="GEJ58818.1"/>
    </source>
</evidence>
<name>A0A7I9VRE8_9BACT</name>
<reference evidence="3" key="1">
    <citation type="journal article" date="2020" name="Appl. Environ. Microbiol.">
        <title>Diazotrophic Anaeromyxobacter Isolates from Soils.</title>
        <authorList>
            <person name="Masuda Y."/>
            <person name="Yamanaka H."/>
            <person name="Xu Z.X."/>
            <person name="Shiratori Y."/>
            <person name="Aono T."/>
            <person name="Amachi S."/>
            <person name="Senoo K."/>
            <person name="Itoh H."/>
        </authorList>
    </citation>
    <scope>NUCLEOTIDE SEQUENCE [LARGE SCALE GENOMIC DNA]</scope>
    <source>
        <strain evidence="3">R267</strain>
    </source>
</reference>
<evidence type="ECO:0000313" key="3">
    <source>
        <dbReference type="Proteomes" id="UP000503640"/>
    </source>
</evidence>
<keyword evidence="1" id="KW-0175">Coiled coil</keyword>
<organism evidence="2 3">
    <name type="scientific">Anaeromyxobacter diazotrophicus</name>
    <dbReference type="NCBI Taxonomy" id="2590199"/>
    <lineage>
        <taxon>Bacteria</taxon>
        <taxon>Pseudomonadati</taxon>
        <taxon>Myxococcota</taxon>
        <taxon>Myxococcia</taxon>
        <taxon>Myxococcales</taxon>
        <taxon>Cystobacterineae</taxon>
        <taxon>Anaeromyxobacteraceae</taxon>
        <taxon>Anaeromyxobacter</taxon>
    </lineage>
</organism>
<accession>A0A7I9VRE8</accession>
<gene>
    <name evidence="2" type="ORF">AMYX_35590</name>
</gene>